<reference evidence="4" key="1">
    <citation type="journal article" date="2019" name="Int. J. Syst. Evol. Microbiol.">
        <title>The Global Catalogue of Microorganisms (GCM) 10K type strain sequencing project: providing services to taxonomists for standard genome sequencing and annotation.</title>
        <authorList>
            <consortium name="The Broad Institute Genomics Platform"/>
            <consortium name="The Broad Institute Genome Sequencing Center for Infectious Disease"/>
            <person name="Wu L."/>
            <person name="Ma J."/>
        </authorList>
    </citation>
    <scope>NUCLEOTIDE SEQUENCE [LARGE SCALE GENOMIC DNA]</scope>
    <source>
        <strain evidence="4">NBRC 109341</strain>
    </source>
</reference>
<dbReference type="Pfam" id="PF00561">
    <property type="entry name" value="Abhydrolase_1"/>
    <property type="match status" value="1"/>
</dbReference>
<evidence type="ECO:0000313" key="3">
    <source>
        <dbReference type="EMBL" id="GLS15048.1"/>
    </source>
</evidence>
<dbReference type="InterPro" id="IPR029058">
    <property type="entry name" value="AB_hydrolase_fold"/>
</dbReference>
<dbReference type="SUPFAM" id="SSF53474">
    <property type="entry name" value="alpha/beta-Hydrolases"/>
    <property type="match status" value="1"/>
</dbReference>
<protein>
    <submittedName>
        <fullName evidence="3">Epoxide hydrolase</fullName>
    </submittedName>
</protein>
<dbReference type="Proteomes" id="UP001156903">
    <property type="component" value="Unassembled WGS sequence"/>
</dbReference>
<evidence type="ECO:0000256" key="1">
    <source>
        <dbReference type="ARBA" id="ARBA00022801"/>
    </source>
</evidence>
<dbReference type="PRINTS" id="PR00111">
    <property type="entry name" value="ABHYDROLASE"/>
</dbReference>
<evidence type="ECO:0000259" key="2">
    <source>
        <dbReference type="Pfam" id="PF00561"/>
    </source>
</evidence>
<dbReference type="GO" id="GO:0016787">
    <property type="term" value="F:hydrolase activity"/>
    <property type="evidence" value="ECO:0007669"/>
    <property type="project" value="UniProtKB-KW"/>
</dbReference>
<evidence type="ECO:0000313" key="4">
    <source>
        <dbReference type="Proteomes" id="UP001156903"/>
    </source>
</evidence>
<keyword evidence="1 3" id="KW-0378">Hydrolase</keyword>
<feature type="domain" description="AB hydrolase-1" evidence="2">
    <location>
        <begin position="1"/>
        <end position="273"/>
    </location>
</feature>
<dbReference type="PRINTS" id="PR00412">
    <property type="entry name" value="EPOXHYDRLASE"/>
</dbReference>
<name>A0ABQ6C3Y9_9BURK</name>
<dbReference type="InterPro" id="IPR000639">
    <property type="entry name" value="Epox_hydrolase-like"/>
</dbReference>
<dbReference type="PANTHER" id="PTHR43329">
    <property type="entry name" value="EPOXIDE HYDROLASE"/>
    <property type="match status" value="1"/>
</dbReference>
<comment type="caution">
    <text evidence="3">The sequence shown here is derived from an EMBL/GenBank/DDBJ whole genome shotgun (WGS) entry which is preliminary data.</text>
</comment>
<gene>
    <name evidence="3" type="ORF">GCM10007935_24810</name>
</gene>
<dbReference type="EMBL" id="BSPB01000019">
    <property type="protein sequence ID" value="GLS15048.1"/>
    <property type="molecule type" value="Genomic_DNA"/>
</dbReference>
<proteinExistence type="predicted"/>
<sequence>MLLLHGFPELAHSWRQQMHALAAAGYRAIAPDLRGYGDTGAHGEVADYRMANLAQDVLGLLDALGIAKAVVVGHDFGGALAWTLARDHADRLHGVVSLCTPYTRRTDTDLAETMRRTRGPDNYMVFFQTPGAGEALLTANLDTLFDRLMRRPAMSIDEFNQRSVHARALPADLFLGVPELMGERFLDEAAIAHYTQAFRRTGFTGPLNWYRNLPRNWADTEGRPDQVTVPALMLCADRDCFLPPSTTRGMEHIVPDLERHTVSDCGHWMQQERPEAVNRLLLDWLQRRMPTSDR</sequence>
<accession>A0ABQ6C3Y9</accession>
<dbReference type="Gene3D" id="3.40.50.1820">
    <property type="entry name" value="alpha/beta hydrolase"/>
    <property type="match status" value="1"/>
</dbReference>
<organism evidence="3 4">
    <name type="scientific">Hydrogenophaga electricum</name>
    <dbReference type="NCBI Taxonomy" id="1230953"/>
    <lineage>
        <taxon>Bacteria</taxon>
        <taxon>Pseudomonadati</taxon>
        <taxon>Pseudomonadota</taxon>
        <taxon>Betaproteobacteria</taxon>
        <taxon>Burkholderiales</taxon>
        <taxon>Comamonadaceae</taxon>
        <taxon>Hydrogenophaga</taxon>
    </lineage>
</organism>
<keyword evidence="4" id="KW-1185">Reference proteome</keyword>
<dbReference type="InterPro" id="IPR000073">
    <property type="entry name" value="AB_hydrolase_1"/>
</dbReference>